<protein>
    <submittedName>
        <fullName evidence="2">Uncharacterized protein</fullName>
    </submittedName>
</protein>
<name>A0A914DNH2_9BILA</name>
<evidence type="ECO:0000313" key="1">
    <source>
        <dbReference type="Proteomes" id="UP000887540"/>
    </source>
</evidence>
<dbReference type="AlphaFoldDB" id="A0A914DNH2"/>
<dbReference type="Proteomes" id="UP000887540">
    <property type="component" value="Unplaced"/>
</dbReference>
<dbReference type="WBParaSite" id="ACRNAN_scaffold3081.g29491.t1">
    <property type="protein sequence ID" value="ACRNAN_scaffold3081.g29491.t1"/>
    <property type="gene ID" value="ACRNAN_scaffold3081.g29491"/>
</dbReference>
<sequence length="339" mass="40486">MKEHRRFGFLKQLKGKQLIQKYSIEWRKFLHSTLNLQWERNLLTAHTKEYGYLCYKPAAIIEIALKSWKDQFFSLNIEKNMFTTVYNFLMNMNRWPSSGLLPPEIYNSYDLLGFLPPHYSDIPGKRPLFMLNTRPTPRMNHLFCQIHINMFITNVNVMISDETLEEDTLTENFSNSINRSYIKSTLNNTNVSNEVNKETANKSDTSFVVRCFRVRLNAEKKSRITELRRQLENGEREPFKGRYRRNMKTHKKQKFRKVVVCFNEVNEQNEKTFHRNNYVKMEREFTKFLRHIGSNAPDSYDRIIFIDNLARTAEKDEILGYFSRAGQVRDYKRVAQKII</sequence>
<proteinExistence type="predicted"/>
<keyword evidence="1" id="KW-1185">Reference proteome</keyword>
<organism evidence="1 2">
    <name type="scientific">Acrobeloides nanus</name>
    <dbReference type="NCBI Taxonomy" id="290746"/>
    <lineage>
        <taxon>Eukaryota</taxon>
        <taxon>Metazoa</taxon>
        <taxon>Ecdysozoa</taxon>
        <taxon>Nematoda</taxon>
        <taxon>Chromadorea</taxon>
        <taxon>Rhabditida</taxon>
        <taxon>Tylenchina</taxon>
        <taxon>Cephalobomorpha</taxon>
        <taxon>Cephaloboidea</taxon>
        <taxon>Cephalobidae</taxon>
        <taxon>Acrobeloides</taxon>
    </lineage>
</organism>
<evidence type="ECO:0000313" key="2">
    <source>
        <dbReference type="WBParaSite" id="ACRNAN_scaffold3081.g29491.t1"/>
    </source>
</evidence>
<reference evidence="2" key="1">
    <citation type="submission" date="2022-11" db="UniProtKB">
        <authorList>
            <consortium name="WormBaseParasite"/>
        </authorList>
    </citation>
    <scope>IDENTIFICATION</scope>
</reference>
<accession>A0A914DNH2</accession>